<dbReference type="EMBL" id="MT630742">
    <property type="protein sequence ID" value="QNO42455.1"/>
    <property type="molecule type" value="Genomic_DNA"/>
</dbReference>
<organism evidence="9">
    <name type="scientific">Candidatus Methanogaster sp. ANME-2c ERB4</name>
    <dbReference type="NCBI Taxonomy" id="2759911"/>
    <lineage>
        <taxon>Archaea</taxon>
        <taxon>Methanobacteriati</taxon>
        <taxon>Methanobacteriota</taxon>
        <taxon>Stenosarchaea group</taxon>
        <taxon>Methanomicrobia</taxon>
        <taxon>Methanosarcinales</taxon>
        <taxon>ANME-2 cluster</taxon>
        <taxon>Candidatus Methanogasteraceae</taxon>
        <taxon>Candidatus Methanogaster</taxon>
    </lineage>
</organism>
<evidence type="ECO:0000313" key="7">
    <source>
        <dbReference type="EMBL" id="QNO43010.1"/>
    </source>
</evidence>
<evidence type="ECO:0000313" key="10">
    <source>
        <dbReference type="EMBL" id="QNO45735.1"/>
    </source>
</evidence>
<reference evidence="9" key="1">
    <citation type="submission" date="2020-06" db="EMBL/GenBank/DDBJ databases">
        <title>Unique genomic features of the anaerobic methanotrophic archaea.</title>
        <authorList>
            <person name="Chadwick G.L."/>
            <person name="Skennerton C.T."/>
            <person name="Laso-Perez R."/>
            <person name="Leu A.O."/>
            <person name="Speth D.R."/>
            <person name="Yu H."/>
            <person name="Morgan-Lang C."/>
            <person name="Hatzenpichler R."/>
            <person name="Goudeau D."/>
            <person name="Malmstrom R."/>
            <person name="Brazelton W.J."/>
            <person name="Woyke T."/>
            <person name="Hallam S.J."/>
            <person name="Tyson G.W."/>
            <person name="Wegener G."/>
            <person name="Boetius A."/>
            <person name="Orphan V."/>
        </authorList>
    </citation>
    <scope>NUCLEOTIDE SEQUENCE</scope>
</reference>
<sequence>MTEISTFKDEVYDAYELYHIAQAGVAGTNVKVVGKKPHADVIAATGHKLQRTRVYVNGVRDVITEVALSTNDTDITITTTLTSSDIVDVFLAATTGTLQNNTTVGKIPVTCDQMAQNYSAESNEEDIGACGTERTETVRYSDDGNGTLMFKRQGNVNMQNFILARKNKKYLMFIVRDSTDAANITHDILHECRIATYARGTKAGRDRKAMILDIFEFTFVPPVKVTT</sequence>
<evidence type="ECO:0000313" key="9">
    <source>
        <dbReference type="EMBL" id="QNO43318.1"/>
    </source>
</evidence>
<accession>A0A7G9Y5N4</accession>
<evidence type="ECO:0000313" key="1">
    <source>
        <dbReference type="EMBL" id="QNO41543.1"/>
    </source>
</evidence>
<name>A0A7G9Y5N4_9EURY</name>
<dbReference type="EMBL" id="MT630756">
    <property type="protein sequence ID" value="QNO42691.1"/>
    <property type="molecule type" value="Genomic_DNA"/>
</dbReference>
<dbReference type="EMBL" id="MT630772">
    <property type="protein sequence ID" value="QNO42841.1"/>
    <property type="molecule type" value="Genomic_DNA"/>
</dbReference>
<evidence type="ECO:0000313" key="5">
    <source>
        <dbReference type="EMBL" id="QNO42691.1"/>
    </source>
</evidence>
<evidence type="ECO:0000313" key="3">
    <source>
        <dbReference type="EMBL" id="QNO42296.1"/>
    </source>
</evidence>
<dbReference type="EMBL" id="MT630785">
    <property type="protein sequence ID" value="QNO43010.1"/>
    <property type="molecule type" value="Genomic_DNA"/>
</dbReference>
<evidence type="ECO:0000313" key="4">
    <source>
        <dbReference type="EMBL" id="QNO42455.1"/>
    </source>
</evidence>
<dbReference type="EMBL" id="MT631147">
    <property type="protein sequence ID" value="QNO45735.1"/>
    <property type="molecule type" value="Genomic_DNA"/>
</dbReference>
<dbReference type="EMBL" id="MT630650">
    <property type="protein sequence ID" value="QNO41543.1"/>
    <property type="molecule type" value="Genomic_DNA"/>
</dbReference>
<dbReference type="EMBL" id="MT630809">
    <property type="protein sequence ID" value="QNO43318.1"/>
    <property type="molecule type" value="Genomic_DNA"/>
</dbReference>
<protein>
    <submittedName>
        <fullName evidence="9">Uncharacterized protein</fullName>
    </submittedName>
</protein>
<dbReference type="EMBL" id="MT630729">
    <property type="protein sequence ID" value="QNO42296.1"/>
    <property type="molecule type" value="Genomic_DNA"/>
</dbReference>
<evidence type="ECO:0000313" key="6">
    <source>
        <dbReference type="EMBL" id="QNO42841.1"/>
    </source>
</evidence>
<proteinExistence type="predicted"/>
<dbReference type="EMBL" id="MT630792">
    <property type="protein sequence ID" value="QNO43131.1"/>
    <property type="molecule type" value="Genomic_DNA"/>
</dbReference>
<dbReference type="AlphaFoldDB" id="A0A7G9Y5N4"/>
<dbReference type="EMBL" id="MT630704">
    <property type="protein sequence ID" value="QNO42057.1"/>
    <property type="molecule type" value="Genomic_DNA"/>
</dbReference>
<evidence type="ECO:0000313" key="2">
    <source>
        <dbReference type="EMBL" id="QNO42057.1"/>
    </source>
</evidence>
<gene>
    <name evidence="7" type="ORF">ABGNOHFO_00029</name>
    <name evidence="10" type="ORF">GCLFFNCO_00014</name>
    <name evidence="6" type="ORF">KIACKMEK_00008</name>
    <name evidence="4" type="ORF">LBOOMNCC_00008</name>
    <name evidence="5" type="ORF">LJMFLAAN_00002</name>
    <name evidence="8" type="ORF">LNNHMJAE_00006</name>
    <name evidence="1" type="ORF">MPGNBCFJ_00007</name>
    <name evidence="2" type="ORF">NIICAKKE_00007</name>
    <name evidence="3" type="ORF">OEDCDHIP_00013</name>
    <name evidence="9" type="ORF">OFNMPKFA_00007</name>
</gene>
<evidence type="ECO:0000313" key="8">
    <source>
        <dbReference type="EMBL" id="QNO43131.1"/>
    </source>
</evidence>